<keyword evidence="2" id="KW-1185">Reference proteome</keyword>
<dbReference type="InterPro" id="IPR023138">
    <property type="entry name" value="NMB0513-like_sf"/>
</dbReference>
<sequence>MSNPLIVRDKLEQRLERIYDLICQDSWGGWLGFYYEGEDFSIDEHREFFFMMLKRMLDEQRIVFTPPVQVWKDAAITGQQVPVREGCSSEPFDIWGLTTDKLIQYFREVLPTDFKDINDQRISHFWYDEKCPQIGWVDLETGKIFWP</sequence>
<dbReference type="AlphaFoldDB" id="A0A1K1YZS9"/>
<proteinExistence type="predicted"/>
<gene>
    <name evidence="1" type="ORF">SAMN02745752_02498</name>
</gene>
<evidence type="ECO:0000313" key="2">
    <source>
        <dbReference type="Proteomes" id="UP000182350"/>
    </source>
</evidence>
<dbReference type="Proteomes" id="UP000182350">
    <property type="component" value="Unassembled WGS sequence"/>
</dbReference>
<evidence type="ECO:0000313" key="1">
    <source>
        <dbReference type="EMBL" id="SFX67351.1"/>
    </source>
</evidence>
<dbReference type="Gene3D" id="1.10.3510.10">
    <property type="entry name" value="NMB0513-like"/>
    <property type="match status" value="1"/>
</dbReference>
<protein>
    <submittedName>
        <fullName evidence="1">Uncharacterized protein</fullName>
    </submittedName>
</protein>
<organism evidence="1 2">
    <name type="scientific">Marinospirillum alkaliphilum DSM 21637</name>
    <dbReference type="NCBI Taxonomy" id="1122209"/>
    <lineage>
        <taxon>Bacteria</taxon>
        <taxon>Pseudomonadati</taxon>
        <taxon>Pseudomonadota</taxon>
        <taxon>Gammaproteobacteria</taxon>
        <taxon>Oceanospirillales</taxon>
        <taxon>Oceanospirillaceae</taxon>
        <taxon>Marinospirillum</taxon>
    </lineage>
</organism>
<dbReference type="RefSeq" id="WP_143142835.1">
    <property type="nucleotide sequence ID" value="NZ_FPJW01000009.1"/>
</dbReference>
<reference evidence="1 2" key="1">
    <citation type="submission" date="2016-11" db="EMBL/GenBank/DDBJ databases">
        <authorList>
            <person name="Jaros S."/>
            <person name="Januszkiewicz K."/>
            <person name="Wedrychowicz H."/>
        </authorList>
    </citation>
    <scope>NUCLEOTIDE SEQUENCE [LARGE SCALE GENOMIC DNA]</scope>
    <source>
        <strain evidence="1 2">DSM 21637</strain>
    </source>
</reference>
<dbReference type="SUPFAM" id="SSF160472">
    <property type="entry name" value="NMB0513-like"/>
    <property type="match status" value="1"/>
</dbReference>
<accession>A0A1K1YZS9</accession>
<dbReference type="STRING" id="1122209.SAMN02745752_02498"/>
<dbReference type="EMBL" id="FPJW01000009">
    <property type="protein sequence ID" value="SFX67351.1"/>
    <property type="molecule type" value="Genomic_DNA"/>
</dbReference>
<name>A0A1K1YZS9_9GAMM</name>
<dbReference type="OrthoDB" id="8944913at2"/>